<dbReference type="EMBL" id="JANBPT010000981">
    <property type="protein sequence ID" value="KAJ1910998.1"/>
    <property type="molecule type" value="Genomic_DNA"/>
</dbReference>
<feature type="compositionally biased region" description="Polar residues" evidence="1">
    <location>
        <begin position="14"/>
        <end position="25"/>
    </location>
</feature>
<organism evidence="2 3">
    <name type="scientific">Tieghemiomyces parasiticus</name>
    <dbReference type="NCBI Taxonomy" id="78921"/>
    <lineage>
        <taxon>Eukaryota</taxon>
        <taxon>Fungi</taxon>
        <taxon>Fungi incertae sedis</taxon>
        <taxon>Zoopagomycota</taxon>
        <taxon>Kickxellomycotina</taxon>
        <taxon>Dimargaritomycetes</taxon>
        <taxon>Dimargaritales</taxon>
        <taxon>Dimargaritaceae</taxon>
        <taxon>Tieghemiomyces</taxon>
    </lineage>
</organism>
<feature type="compositionally biased region" description="Low complexity" evidence="1">
    <location>
        <begin position="76"/>
        <end position="92"/>
    </location>
</feature>
<name>A0A9W7ZT81_9FUNG</name>
<feature type="region of interest" description="Disordered" evidence="1">
    <location>
        <begin position="1"/>
        <end position="92"/>
    </location>
</feature>
<proteinExistence type="predicted"/>
<keyword evidence="3" id="KW-1185">Reference proteome</keyword>
<dbReference type="AlphaFoldDB" id="A0A9W7ZT81"/>
<evidence type="ECO:0000313" key="3">
    <source>
        <dbReference type="Proteomes" id="UP001150569"/>
    </source>
</evidence>
<comment type="caution">
    <text evidence="2">The sequence shown here is derived from an EMBL/GenBank/DDBJ whole genome shotgun (WGS) entry which is preliminary data.</text>
</comment>
<feature type="compositionally biased region" description="Polar residues" evidence="1">
    <location>
        <begin position="45"/>
        <end position="57"/>
    </location>
</feature>
<sequence>MNANNRPTKDADQMEQQVLGSSPTAGGTLMAPRQLADWLKREHQQQTATSLTGTSLPTADDQFMRGPGRIGEEQMSTSVPTSSISTTSTTRSNTVFALPRRCSVSLANQQRATEEYNRSGRYTSSFINTAEMQTLNPHGSFANYHKNPVGTRRRMSAHIMRDGRNQKTDPKPSAENWLNLKDSVKYAFGIPH</sequence>
<dbReference type="Proteomes" id="UP001150569">
    <property type="component" value="Unassembled WGS sequence"/>
</dbReference>
<evidence type="ECO:0000313" key="2">
    <source>
        <dbReference type="EMBL" id="KAJ1910998.1"/>
    </source>
</evidence>
<evidence type="ECO:0000256" key="1">
    <source>
        <dbReference type="SAM" id="MobiDB-lite"/>
    </source>
</evidence>
<protein>
    <submittedName>
        <fullName evidence="2">Uncharacterized protein</fullName>
    </submittedName>
</protein>
<reference evidence="2" key="1">
    <citation type="submission" date="2022-07" db="EMBL/GenBank/DDBJ databases">
        <title>Phylogenomic reconstructions and comparative analyses of Kickxellomycotina fungi.</title>
        <authorList>
            <person name="Reynolds N.K."/>
            <person name="Stajich J.E."/>
            <person name="Barry K."/>
            <person name="Grigoriev I.V."/>
            <person name="Crous P."/>
            <person name="Smith M.E."/>
        </authorList>
    </citation>
    <scope>NUCLEOTIDE SEQUENCE</scope>
    <source>
        <strain evidence="2">RSA 861</strain>
    </source>
</reference>
<gene>
    <name evidence="2" type="ORF">IWQ60_010356</name>
</gene>
<accession>A0A9W7ZT81</accession>